<dbReference type="Proteomes" id="UP000722791">
    <property type="component" value="Unassembled WGS sequence"/>
</dbReference>
<evidence type="ECO:0000256" key="1">
    <source>
        <dbReference type="SAM" id="MobiDB-lite"/>
    </source>
</evidence>
<dbReference type="EMBL" id="BNCP01000021">
    <property type="protein sequence ID" value="GIL81342.1"/>
    <property type="molecule type" value="Genomic_DNA"/>
</dbReference>
<evidence type="ECO:0000313" key="4">
    <source>
        <dbReference type="Proteomes" id="UP000747110"/>
    </source>
</evidence>
<protein>
    <submittedName>
        <fullName evidence="2">Uncharacterized protein</fullName>
    </submittedName>
</protein>
<evidence type="ECO:0000313" key="2">
    <source>
        <dbReference type="EMBL" id="GIL81342.1"/>
    </source>
</evidence>
<dbReference type="AlphaFoldDB" id="A0A8J4CEK5"/>
<gene>
    <name evidence="2" type="ORF">Vretifemale_10412</name>
    <name evidence="3" type="ORF">Vretimale_1102</name>
</gene>
<comment type="caution">
    <text evidence="2">The sequence shown here is derived from an EMBL/GenBank/DDBJ whole genome shotgun (WGS) entry which is preliminary data.</text>
</comment>
<evidence type="ECO:0000313" key="3">
    <source>
        <dbReference type="EMBL" id="GIL94988.1"/>
    </source>
</evidence>
<sequence length="108" mass="11300">MSGRVGGWQVGSGLVFLNPHHKPPDFPLPAPRPELVQEGDSPGHTSLLRATTATATTTTRTTGARVNAAIPMPSPGSIVAMGSLELAHLLRRCRPFASSYTDTQVGLG</sequence>
<organism evidence="2 4">
    <name type="scientific">Volvox reticuliferus</name>
    <dbReference type="NCBI Taxonomy" id="1737510"/>
    <lineage>
        <taxon>Eukaryota</taxon>
        <taxon>Viridiplantae</taxon>
        <taxon>Chlorophyta</taxon>
        <taxon>core chlorophytes</taxon>
        <taxon>Chlorophyceae</taxon>
        <taxon>CS clade</taxon>
        <taxon>Chlamydomonadales</taxon>
        <taxon>Volvocaceae</taxon>
        <taxon>Volvox</taxon>
    </lineage>
</organism>
<name>A0A8J4CEK5_9CHLO</name>
<dbReference type="Proteomes" id="UP000747110">
    <property type="component" value="Unassembled WGS sequence"/>
</dbReference>
<dbReference type="EMBL" id="BNCQ01000002">
    <property type="protein sequence ID" value="GIL94988.1"/>
    <property type="molecule type" value="Genomic_DNA"/>
</dbReference>
<reference evidence="2" key="1">
    <citation type="journal article" date="2021" name="Proc. Natl. Acad. Sci. U.S.A.">
        <title>Three genomes in the algal genus Volvox reveal the fate of a haploid sex-determining region after a transition to homothallism.</title>
        <authorList>
            <person name="Yamamoto K."/>
            <person name="Hamaji T."/>
            <person name="Kawai-Toyooka H."/>
            <person name="Matsuzaki R."/>
            <person name="Takahashi F."/>
            <person name="Nishimura Y."/>
            <person name="Kawachi M."/>
            <person name="Noguchi H."/>
            <person name="Minakuchi Y."/>
            <person name="Umen J.G."/>
            <person name="Toyoda A."/>
            <person name="Nozaki H."/>
        </authorList>
    </citation>
    <scope>NUCLEOTIDE SEQUENCE</scope>
    <source>
        <strain evidence="3">NIES-3785</strain>
        <strain evidence="2">NIES-3786</strain>
    </source>
</reference>
<accession>A0A8J4CEK5</accession>
<proteinExistence type="predicted"/>
<keyword evidence="4" id="KW-1185">Reference proteome</keyword>
<feature type="region of interest" description="Disordered" evidence="1">
    <location>
        <begin position="19"/>
        <end position="46"/>
    </location>
</feature>